<dbReference type="InterPro" id="IPR051819">
    <property type="entry name" value="PTS_sugar-specific_EIIB"/>
</dbReference>
<dbReference type="PANTHER" id="PTHR34581:SF2">
    <property type="entry name" value="PTS SYSTEM N,N'-DIACETYLCHITOBIOSE-SPECIFIC EIIB COMPONENT"/>
    <property type="match status" value="1"/>
</dbReference>
<protein>
    <submittedName>
        <fullName evidence="10">PTS sugar transporter subunit IIB</fullName>
    </submittedName>
    <submittedName>
        <fullName evidence="9">PTS system, Lactose/Cellobiose specific IIB subunit</fullName>
    </submittedName>
</protein>
<dbReference type="Proteomes" id="UP000234775">
    <property type="component" value="Unassembled WGS sequence"/>
</dbReference>
<dbReference type="CDD" id="cd05564">
    <property type="entry name" value="PTS_IIB_chitobiose_lichenan"/>
    <property type="match status" value="1"/>
</dbReference>
<evidence type="ECO:0000256" key="4">
    <source>
        <dbReference type="ARBA" id="ARBA00022679"/>
    </source>
</evidence>
<dbReference type="Pfam" id="PF02302">
    <property type="entry name" value="PTS_IIB"/>
    <property type="match status" value="1"/>
</dbReference>
<reference evidence="10 12" key="2">
    <citation type="submission" date="2017-12" db="EMBL/GenBank/DDBJ databases">
        <title>Phylogenetic diversity of female urinary microbiome.</title>
        <authorList>
            <person name="Thomas-White K."/>
            <person name="Wolfe A.J."/>
        </authorList>
    </citation>
    <scope>NUCLEOTIDE SEQUENCE [LARGE SCALE GENOMIC DNA]</scope>
    <source>
        <strain evidence="10 12">UMB0844</strain>
    </source>
</reference>
<evidence type="ECO:0000256" key="5">
    <source>
        <dbReference type="ARBA" id="ARBA00022683"/>
    </source>
</evidence>
<name>A0A133XPP9_9LACT</name>
<keyword evidence="6" id="KW-0418">Kinase</keyword>
<dbReference type="GO" id="GO:0009401">
    <property type="term" value="P:phosphoenolpyruvate-dependent sugar phosphotransferase system"/>
    <property type="evidence" value="ECO:0007669"/>
    <property type="project" value="UniProtKB-KW"/>
</dbReference>
<dbReference type="STRING" id="87541.AWM71_06675"/>
<dbReference type="PANTHER" id="PTHR34581">
    <property type="entry name" value="PTS SYSTEM N,N'-DIACETYLCHITOBIOSE-SPECIFIC EIIB COMPONENT"/>
    <property type="match status" value="1"/>
</dbReference>
<keyword evidence="5" id="KW-0598">Phosphotransferase system</keyword>
<gene>
    <name evidence="10" type="ORF">CYJ27_04175</name>
    <name evidence="9" type="ORF">HMPREF3187_01788</name>
</gene>
<dbReference type="PROSITE" id="PS51100">
    <property type="entry name" value="PTS_EIIB_TYPE_3"/>
    <property type="match status" value="1"/>
</dbReference>
<dbReference type="EMBL" id="PKGZ01000003">
    <property type="protein sequence ID" value="PKY91285.1"/>
    <property type="molecule type" value="Genomic_DNA"/>
</dbReference>
<dbReference type="InterPro" id="IPR003501">
    <property type="entry name" value="PTS_EIIB_2/3"/>
</dbReference>
<keyword evidence="1" id="KW-0813">Transport</keyword>
<evidence type="ECO:0000256" key="1">
    <source>
        <dbReference type="ARBA" id="ARBA00022448"/>
    </source>
</evidence>
<dbReference type="OrthoDB" id="9808134at2"/>
<dbReference type="RefSeq" id="WP_060937390.1">
    <property type="nucleotide sequence ID" value="NZ_CP118095.1"/>
</dbReference>
<evidence type="ECO:0000256" key="2">
    <source>
        <dbReference type="ARBA" id="ARBA00022553"/>
    </source>
</evidence>
<evidence type="ECO:0000256" key="7">
    <source>
        <dbReference type="PROSITE-ProRule" id="PRU00423"/>
    </source>
</evidence>
<dbReference type="PATRIC" id="fig|87541.4.peg.1766"/>
<feature type="domain" description="PTS EIIB type-3" evidence="8">
    <location>
        <begin position="1"/>
        <end position="104"/>
    </location>
</feature>
<feature type="modified residue" description="Phosphocysteine; by EIIA" evidence="7">
    <location>
        <position position="8"/>
    </location>
</feature>
<dbReference type="GO" id="GO:0008982">
    <property type="term" value="F:protein-N(PI)-phosphohistidine-sugar phosphotransferase activity"/>
    <property type="evidence" value="ECO:0007669"/>
    <property type="project" value="InterPro"/>
</dbReference>
<comment type="caution">
    <text evidence="9">The sequence shown here is derived from an EMBL/GenBank/DDBJ whole genome shotgun (WGS) entry which is preliminary data.</text>
</comment>
<evidence type="ECO:0000313" key="10">
    <source>
        <dbReference type="EMBL" id="PKY91285.1"/>
    </source>
</evidence>
<accession>A0A133XPP9</accession>
<dbReference type="GO" id="GO:0016301">
    <property type="term" value="F:kinase activity"/>
    <property type="evidence" value="ECO:0007669"/>
    <property type="project" value="UniProtKB-KW"/>
</dbReference>
<keyword evidence="4" id="KW-0808">Transferase</keyword>
<evidence type="ECO:0000256" key="3">
    <source>
        <dbReference type="ARBA" id="ARBA00022597"/>
    </source>
</evidence>
<evidence type="ECO:0000259" key="8">
    <source>
        <dbReference type="PROSITE" id="PS51100"/>
    </source>
</evidence>
<dbReference type="InterPro" id="IPR013012">
    <property type="entry name" value="PTS_EIIB_3"/>
</dbReference>
<dbReference type="Gene3D" id="3.40.50.2300">
    <property type="match status" value="1"/>
</dbReference>
<evidence type="ECO:0000256" key="6">
    <source>
        <dbReference type="ARBA" id="ARBA00022777"/>
    </source>
</evidence>
<dbReference type="AlphaFoldDB" id="A0A133XPP9"/>
<dbReference type="EMBL" id="LSCQ01000104">
    <property type="protein sequence ID" value="KXB32903.1"/>
    <property type="molecule type" value="Genomic_DNA"/>
</dbReference>
<organism evidence="9 11">
    <name type="scientific">Aerococcus christensenii</name>
    <dbReference type="NCBI Taxonomy" id="87541"/>
    <lineage>
        <taxon>Bacteria</taxon>
        <taxon>Bacillati</taxon>
        <taxon>Bacillota</taxon>
        <taxon>Bacilli</taxon>
        <taxon>Lactobacillales</taxon>
        <taxon>Aerococcaceae</taxon>
        <taxon>Aerococcus</taxon>
    </lineage>
</organism>
<evidence type="ECO:0000313" key="12">
    <source>
        <dbReference type="Proteomes" id="UP000234775"/>
    </source>
</evidence>
<dbReference type="SUPFAM" id="SSF52794">
    <property type="entry name" value="PTS system IIB component-like"/>
    <property type="match status" value="1"/>
</dbReference>
<reference evidence="9 11" key="1">
    <citation type="submission" date="2016-01" db="EMBL/GenBank/DDBJ databases">
        <authorList>
            <person name="Oliw E.H."/>
        </authorList>
    </citation>
    <scope>NUCLEOTIDE SEQUENCE [LARGE SCALE GENOMIC DNA]</scope>
    <source>
        <strain evidence="9 11">KA00635</strain>
    </source>
</reference>
<dbReference type="Proteomes" id="UP000070422">
    <property type="component" value="Unassembled WGS sequence"/>
</dbReference>
<evidence type="ECO:0000313" key="11">
    <source>
        <dbReference type="Proteomes" id="UP000070422"/>
    </source>
</evidence>
<dbReference type="InterPro" id="IPR036095">
    <property type="entry name" value="PTS_EIIB-like_sf"/>
</dbReference>
<sequence length="104" mass="11271">MIHIILACAAGMSTSMLVTQMQKAAKTQEEEVSIRAISTSEIDHVVATEKVDLILLGPQVKYQEKTIKERVQSQGVPVAVIAMSDYGRMDGKAVLKAALQMIKG</sequence>
<keyword evidence="2" id="KW-0597">Phosphoprotein</keyword>
<keyword evidence="3 10" id="KW-0762">Sugar transport</keyword>
<evidence type="ECO:0000313" key="9">
    <source>
        <dbReference type="EMBL" id="KXB32903.1"/>
    </source>
</evidence>
<keyword evidence="12" id="KW-1185">Reference proteome</keyword>
<proteinExistence type="predicted"/>